<dbReference type="RefSeq" id="WP_123352482.1">
    <property type="nucleotide sequence ID" value="NZ_CP027432.2"/>
</dbReference>
<protein>
    <submittedName>
        <fullName evidence="3">Phosphopyruvate hydratase</fullName>
    </submittedName>
    <submittedName>
        <fullName evidence="4">Septum formation initiator</fullName>
    </submittedName>
</protein>
<dbReference type="EMBL" id="RJVK01000002">
    <property type="protein sequence ID" value="ROR40098.1"/>
    <property type="molecule type" value="Genomic_DNA"/>
</dbReference>
<accession>A0AAJ4UXW5</accession>
<reference evidence="4 5" key="2">
    <citation type="submission" date="2018-11" db="EMBL/GenBank/DDBJ databases">
        <title>Genomic Encyclopedia of Type Strains, Phase IV (KMG-IV): sequencing the most valuable type-strain genomes for metagenomic binning, comparative biology and taxonomic classification.</title>
        <authorList>
            <person name="Goeker M."/>
        </authorList>
    </citation>
    <scope>NUCLEOTIDE SEQUENCE [LARGE SCALE GENOMIC DNA]</scope>
    <source>
        <strain evidence="4 5">DSM 27783</strain>
    </source>
</reference>
<sequence>MIDFDNVFHKKRFDFKILIVIAASILVGIYIINLMFGERSFSQMIELQNTKKILQQRVNNLKKENEKLQKEYFELKELEG</sequence>
<dbReference type="Proteomes" id="UP000272781">
    <property type="component" value="Unassembled WGS sequence"/>
</dbReference>
<gene>
    <name evidence="3" type="ORF">C6V80_01725</name>
    <name evidence="4" type="ORF">EDC58_1083</name>
</gene>
<reference evidence="3" key="3">
    <citation type="submission" date="2019-06" db="EMBL/GenBank/DDBJ databases">
        <title>A comparative analysis of the Nautiliaceae.</title>
        <authorList>
            <person name="Grosche A."/>
            <person name="Smedile F."/>
            <person name="Vetriani C."/>
        </authorList>
    </citation>
    <scope>NUCLEOTIDE SEQUENCE</scope>
    <source>
        <strain evidence="3">TB6</strain>
    </source>
</reference>
<dbReference type="AlphaFoldDB" id="A0AAJ4UXW5"/>
<evidence type="ECO:0000313" key="4">
    <source>
        <dbReference type="EMBL" id="ROR40098.1"/>
    </source>
</evidence>
<keyword evidence="2" id="KW-0472">Membrane</keyword>
<feature type="coiled-coil region" evidence="1">
    <location>
        <begin position="44"/>
        <end position="78"/>
    </location>
</feature>
<evidence type="ECO:0000313" key="3">
    <source>
        <dbReference type="EMBL" id="QCI27727.1"/>
    </source>
</evidence>
<dbReference type="EMBL" id="CP027432">
    <property type="protein sequence ID" value="QCI27727.1"/>
    <property type="molecule type" value="Genomic_DNA"/>
</dbReference>
<proteinExistence type="predicted"/>
<evidence type="ECO:0000256" key="1">
    <source>
        <dbReference type="SAM" id="Coils"/>
    </source>
</evidence>
<keyword evidence="2" id="KW-0812">Transmembrane</keyword>
<reference evidence="6" key="1">
    <citation type="submission" date="2018-03" db="EMBL/GenBank/DDBJ databases">
        <title>A comparative analysis of the Nautiliaceae.</title>
        <authorList>
            <person name="Grosche A."/>
            <person name="Smedile F."/>
            <person name="Vetriani C."/>
        </authorList>
    </citation>
    <scope>NUCLEOTIDE SEQUENCE [LARGE SCALE GENOMIC DNA]</scope>
    <source>
        <strain evidence="6">TB6</strain>
    </source>
</reference>
<evidence type="ECO:0000256" key="2">
    <source>
        <dbReference type="SAM" id="Phobius"/>
    </source>
</evidence>
<organism evidence="4 5">
    <name type="scientific">Caminibacter pacificus</name>
    <dbReference type="NCBI Taxonomy" id="1424653"/>
    <lineage>
        <taxon>Bacteria</taxon>
        <taxon>Pseudomonadati</taxon>
        <taxon>Campylobacterota</taxon>
        <taxon>Epsilonproteobacteria</taxon>
        <taxon>Nautiliales</taxon>
        <taxon>Nautiliaceae</taxon>
        <taxon>Caminibacter</taxon>
    </lineage>
</organism>
<evidence type="ECO:0000313" key="6">
    <source>
        <dbReference type="Proteomes" id="UP000298805"/>
    </source>
</evidence>
<keyword evidence="1" id="KW-0175">Coiled coil</keyword>
<keyword evidence="2" id="KW-1133">Transmembrane helix</keyword>
<dbReference type="Proteomes" id="UP000298805">
    <property type="component" value="Chromosome"/>
</dbReference>
<keyword evidence="6" id="KW-1185">Reference proteome</keyword>
<feature type="transmembrane region" description="Helical" evidence="2">
    <location>
        <begin position="15"/>
        <end position="36"/>
    </location>
</feature>
<name>A0AAJ4UXW5_9BACT</name>
<evidence type="ECO:0000313" key="5">
    <source>
        <dbReference type="Proteomes" id="UP000272781"/>
    </source>
</evidence>